<accession>A0A0W0EYF9</accession>
<feature type="region of interest" description="Disordered" evidence="1">
    <location>
        <begin position="1"/>
        <end position="38"/>
    </location>
</feature>
<organism evidence="3 4">
    <name type="scientific">Moniliophthora roreri</name>
    <name type="common">Frosty pod rot fungus</name>
    <name type="synonym">Monilia roreri</name>
    <dbReference type="NCBI Taxonomy" id="221103"/>
    <lineage>
        <taxon>Eukaryota</taxon>
        <taxon>Fungi</taxon>
        <taxon>Dikarya</taxon>
        <taxon>Basidiomycota</taxon>
        <taxon>Agaricomycotina</taxon>
        <taxon>Agaricomycetes</taxon>
        <taxon>Agaricomycetidae</taxon>
        <taxon>Agaricales</taxon>
        <taxon>Marasmiineae</taxon>
        <taxon>Marasmiaceae</taxon>
        <taxon>Moniliophthora</taxon>
    </lineage>
</organism>
<protein>
    <recommendedName>
        <fullName evidence="2">DUF6699 domain-containing protein</fullName>
    </recommendedName>
</protein>
<sequence length="442" mass="49347">MLPQSHDAHQPQVRFRARHLGPTRLSSSPSHRTGLPKRSILRRKGSSVVYRSQRISILSSVSNDGKENSAHHQSLSHSTVYSHSRAPSSCYSGSQRSSNPKTVISVSPRSLWHYESPIPRTKHRSPKHRRSSHRGSKRGDPTQVARGKGGTPSYHVPEDSKKLSSGSMSRVNLGWDSTNFEHSYAKALVPPYLGLYDSPVNAYPYDISSSPPSNFSPTLFSPSSSSEPIFIGRKLETPTALEFSSQAPLRMHNELTRYCPLQWSVYLPPSTARSQWPYGDDGFYNEELLESPACAGAERLVIQMGHPGEPGDGTIAWMQLWGSIYVDHPRHTAYPRAEITVYDVLYAIHAFLHVRLTAQEMEMLTVEARNHIFAARSRRIFVEGSVRADGSSWMERDEWDKTPMRVDVLTSGGASEFAGLSLWPGSNSWANNGIAELLLRLE</sequence>
<name>A0A0W0EYF9_MONRR</name>
<dbReference type="AlphaFoldDB" id="A0A0W0EYF9"/>
<comment type="caution">
    <text evidence="3">The sequence shown here is derived from an EMBL/GenBank/DDBJ whole genome shotgun (WGS) entry which is preliminary data.</text>
</comment>
<dbReference type="Pfam" id="PF20415">
    <property type="entry name" value="DUF6699"/>
    <property type="match status" value="1"/>
</dbReference>
<evidence type="ECO:0000256" key="1">
    <source>
        <dbReference type="SAM" id="MobiDB-lite"/>
    </source>
</evidence>
<feature type="compositionally biased region" description="Polar residues" evidence="1">
    <location>
        <begin position="71"/>
        <end position="108"/>
    </location>
</feature>
<gene>
    <name evidence="3" type="ORF">WG66_18314</name>
</gene>
<proteinExistence type="predicted"/>
<reference evidence="3 4" key="1">
    <citation type="submission" date="2015-12" db="EMBL/GenBank/DDBJ databases">
        <title>Draft genome sequence of Moniliophthora roreri, the causal agent of frosty pod rot of cacao.</title>
        <authorList>
            <person name="Aime M.C."/>
            <person name="Diaz-Valderrama J.R."/>
            <person name="Kijpornyongpan T."/>
            <person name="Phillips-Mora W."/>
        </authorList>
    </citation>
    <scope>NUCLEOTIDE SEQUENCE [LARGE SCALE GENOMIC DNA]</scope>
    <source>
        <strain evidence="3 4">MCA 2952</strain>
    </source>
</reference>
<feature type="domain" description="DUF6699" evidence="2">
    <location>
        <begin position="261"/>
        <end position="421"/>
    </location>
</feature>
<feature type="region of interest" description="Disordered" evidence="1">
    <location>
        <begin position="62"/>
        <end position="167"/>
    </location>
</feature>
<evidence type="ECO:0000313" key="4">
    <source>
        <dbReference type="Proteomes" id="UP000054988"/>
    </source>
</evidence>
<dbReference type="EMBL" id="LATX01002450">
    <property type="protein sequence ID" value="KTB29071.1"/>
    <property type="molecule type" value="Genomic_DNA"/>
</dbReference>
<feature type="compositionally biased region" description="Basic residues" evidence="1">
    <location>
        <begin position="120"/>
        <end position="136"/>
    </location>
</feature>
<dbReference type="InterPro" id="IPR046522">
    <property type="entry name" value="DUF6699"/>
</dbReference>
<evidence type="ECO:0000259" key="2">
    <source>
        <dbReference type="Pfam" id="PF20415"/>
    </source>
</evidence>
<evidence type="ECO:0000313" key="3">
    <source>
        <dbReference type="EMBL" id="KTB29071.1"/>
    </source>
</evidence>
<dbReference type="Proteomes" id="UP000054988">
    <property type="component" value="Unassembled WGS sequence"/>
</dbReference>